<dbReference type="PANTHER" id="PTHR21419:SF23">
    <property type="entry name" value="PROTEIN DEFECTIVE IN EXINE FORMATION 1"/>
    <property type="match status" value="1"/>
</dbReference>
<dbReference type="PANTHER" id="PTHR21419">
    <property type="match status" value="1"/>
</dbReference>
<evidence type="ECO:0000256" key="2">
    <source>
        <dbReference type="ARBA" id="ARBA00022692"/>
    </source>
</evidence>
<protein>
    <submittedName>
        <fullName evidence="5">Uncharacterized protein</fullName>
    </submittedName>
</protein>
<evidence type="ECO:0000256" key="3">
    <source>
        <dbReference type="ARBA" id="ARBA00022989"/>
    </source>
</evidence>
<dbReference type="InterPro" id="IPR045232">
    <property type="entry name" value="FAM234"/>
</dbReference>
<accession>A0A6N2KX58</accession>
<dbReference type="AlphaFoldDB" id="A0A6N2KX58"/>
<keyword evidence="2" id="KW-0812">Transmembrane</keyword>
<gene>
    <name evidence="5" type="ORF">SVIM_LOCUS141808</name>
</gene>
<dbReference type="EMBL" id="CAADRP010000791">
    <property type="protein sequence ID" value="VFU32451.1"/>
    <property type="molecule type" value="Genomic_DNA"/>
</dbReference>
<reference evidence="5" key="1">
    <citation type="submission" date="2019-03" db="EMBL/GenBank/DDBJ databases">
        <authorList>
            <person name="Mank J."/>
            <person name="Almeida P."/>
        </authorList>
    </citation>
    <scope>NUCLEOTIDE SEQUENCE</scope>
    <source>
        <strain evidence="5">78183</strain>
    </source>
</reference>
<keyword evidence="3" id="KW-1133">Transmembrane helix</keyword>
<comment type="subcellular location">
    <subcellularLocation>
        <location evidence="1">Membrane</location>
        <topology evidence="1">Single-pass membrane protein</topology>
    </subcellularLocation>
</comment>
<keyword evidence="4" id="KW-0472">Membrane</keyword>
<evidence type="ECO:0000313" key="5">
    <source>
        <dbReference type="EMBL" id="VFU32451.1"/>
    </source>
</evidence>
<proteinExistence type="predicted"/>
<name>A0A6N2KX58_SALVM</name>
<sequence length="140" mass="15935">MSGASPYYFDHECYDNPEHLKVLDDKDVGKCNASSSVVYNLDTKQVQRSQELDLSASTEKFRVYIYSSPSMVDLNVDGNMDTLVGTSLGLFYVLVHHGNTRKNFSLKMAGKDDEEYQTMTSRGNNQIVLFLYKNNFFMIS</sequence>
<evidence type="ECO:0000256" key="4">
    <source>
        <dbReference type="ARBA" id="ARBA00023136"/>
    </source>
</evidence>
<evidence type="ECO:0000256" key="1">
    <source>
        <dbReference type="ARBA" id="ARBA00004167"/>
    </source>
</evidence>
<dbReference type="GO" id="GO:0016020">
    <property type="term" value="C:membrane"/>
    <property type="evidence" value="ECO:0007669"/>
    <property type="project" value="UniProtKB-SubCell"/>
</dbReference>
<organism evidence="5">
    <name type="scientific">Salix viminalis</name>
    <name type="common">Common osier</name>
    <name type="synonym">Basket willow</name>
    <dbReference type="NCBI Taxonomy" id="40686"/>
    <lineage>
        <taxon>Eukaryota</taxon>
        <taxon>Viridiplantae</taxon>
        <taxon>Streptophyta</taxon>
        <taxon>Embryophyta</taxon>
        <taxon>Tracheophyta</taxon>
        <taxon>Spermatophyta</taxon>
        <taxon>Magnoliopsida</taxon>
        <taxon>eudicotyledons</taxon>
        <taxon>Gunneridae</taxon>
        <taxon>Pentapetalae</taxon>
        <taxon>rosids</taxon>
        <taxon>fabids</taxon>
        <taxon>Malpighiales</taxon>
        <taxon>Salicaceae</taxon>
        <taxon>Saliceae</taxon>
        <taxon>Salix</taxon>
    </lineage>
</organism>